<evidence type="ECO:0000256" key="2">
    <source>
        <dbReference type="ARBA" id="ARBA00022692"/>
    </source>
</evidence>
<dbReference type="GO" id="GO:0016020">
    <property type="term" value="C:membrane"/>
    <property type="evidence" value="ECO:0007669"/>
    <property type="project" value="UniProtKB-SubCell"/>
</dbReference>
<accession>A0A2M6WPI6</accession>
<feature type="transmembrane region" description="Helical" evidence="5">
    <location>
        <begin position="138"/>
        <end position="157"/>
    </location>
</feature>
<dbReference type="EMBL" id="PFAQ01000040">
    <property type="protein sequence ID" value="PIT94682.1"/>
    <property type="molecule type" value="Genomic_DNA"/>
</dbReference>
<evidence type="ECO:0000256" key="1">
    <source>
        <dbReference type="ARBA" id="ARBA00004141"/>
    </source>
</evidence>
<feature type="transmembrane region" description="Helical" evidence="5">
    <location>
        <begin position="377"/>
        <end position="401"/>
    </location>
</feature>
<reference evidence="8" key="1">
    <citation type="submission" date="2017-09" db="EMBL/GenBank/DDBJ databases">
        <title>Depth-based differentiation of microbial function through sediment-hosted aquifers and enrichment of novel symbionts in the deep terrestrial subsurface.</title>
        <authorList>
            <person name="Probst A.J."/>
            <person name="Ladd B."/>
            <person name="Jarett J.K."/>
            <person name="Geller-Mcgrath D.E."/>
            <person name="Sieber C.M.K."/>
            <person name="Emerson J.B."/>
            <person name="Anantharaman K."/>
            <person name="Thomas B.C."/>
            <person name="Malmstrom R."/>
            <person name="Stieglmeier M."/>
            <person name="Klingl A."/>
            <person name="Woyke T."/>
            <person name="Ryan C.M."/>
            <person name="Banfield J.F."/>
        </authorList>
    </citation>
    <scope>NUCLEOTIDE SEQUENCE [LARGE SCALE GENOMIC DNA]</scope>
</reference>
<evidence type="ECO:0000313" key="7">
    <source>
        <dbReference type="EMBL" id="PIT94682.1"/>
    </source>
</evidence>
<feature type="transmembrane region" description="Helical" evidence="5">
    <location>
        <begin position="42"/>
        <end position="64"/>
    </location>
</feature>
<dbReference type="InterPro" id="IPR051533">
    <property type="entry name" value="WaaL-like"/>
</dbReference>
<feature type="transmembrane region" description="Helical" evidence="5">
    <location>
        <begin position="261"/>
        <end position="281"/>
    </location>
</feature>
<feature type="transmembrane region" description="Helical" evidence="5">
    <location>
        <begin position="408"/>
        <end position="427"/>
    </location>
</feature>
<feature type="transmembrane region" description="Helical" evidence="5">
    <location>
        <begin position="84"/>
        <end position="103"/>
    </location>
</feature>
<feature type="transmembrane region" description="Helical" evidence="5">
    <location>
        <begin position="433"/>
        <end position="452"/>
    </location>
</feature>
<proteinExistence type="predicted"/>
<keyword evidence="4 5" id="KW-0472">Membrane</keyword>
<protein>
    <recommendedName>
        <fullName evidence="6">O-antigen ligase-related domain-containing protein</fullName>
    </recommendedName>
</protein>
<feature type="transmembrane region" description="Helical" evidence="5">
    <location>
        <begin position="109"/>
        <end position="126"/>
    </location>
</feature>
<dbReference type="Pfam" id="PF04932">
    <property type="entry name" value="Wzy_C"/>
    <property type="match status" value="1"/>
</dbReference>
<comment type="subcellular location">
    <subcellularLocation>
        <location evidence="1">Membrane</location>
        <topology evidence="1">Multi-pass membrane protein</topology>
    </subcellularLocation>
</comment>
<feature type="transmembrane region" description="Helical" evidence="5">
    <location>
        <begin position="236"/>
        <end position="255"/>
    </location>
</feature>
<evidence type="ECO:0000256" key="3">
    <source>
        <dbReference type="ARBA" id="ARBA00022989"/>
    </source>
</evidence>
<feature type="transmembrane region" description="Helical" evidence="5">
    <location>
        <begin position="206"/>
        <end position="224"/>
    </location>
</feature>
<dbReference type="PANTHER" id="PTHR37422:SF13">
    <property type="entry name" value="LIPOPOLYSACCHARIDE BIOSYNTHESIS PROTEIN PA4999-RELATED"/>
    <property type="match status" value="1"/>
</dbReference>
<evidence type="ECO:0000259" key="6">
    <source>
        <dbReference type="Pfam" id="PF04932"/>
    </source>
</evidence>
<dbReference type="InterPro" id="IPR007016">
    <property type="entry name" value="O-antigen_ligase-rel_domated"/>
</dbReference>
<dbReference type="PANTHER" id="PTHR37422">
    <property type="entry name" value="TEICHURONIC ACID BIOSYNTHESIS PROTEIN TUAE"/>
    <property type="match status" value="1"/>
</dbReference>
<dbReference type="Proteomes" id="UP000228900">
    <property type="component" value="Unassembled WGS sequence"/>
</dbReference>
<feature type="transmembrane region" description="Helical" evidence="5">
    <location>
        <begin position="293"/>
        <end position="313"/>
    </location>
</feature>
<organism evidence="7 8">
    <name type="scientific">Candidatus Falkowbacteria bacterium CG10_big_fil_rev_8_21_14_0_10_39_9</name>
    <dbReference type="NCBI Taxonomy" id="1974566"/>
    <lineage>
        <taxon>Bacteria</taxon>
        <taxon>Candidatus Falkowiibacteriota</taxon>
    </lineage>
</organism>
<sequence>MSYFKKLGEVFFSMLAFLLPLQTRLFIRPGVVNFGYLEYGTISLYVTDIILVLLLSFLLINLLLPQTKKLLNFVWFSPQIKNDYALITLVILELVVFASIFFAPYCLLAIYKYILFLAGITIFWLMKQGRFFDRLKLIYSLLAGIFLQAVLALYQFFTQSTFANKFLGLSFHNPAVSGVSVVEAYSRQGLLVRWLRSYGGLDHPNILGGILAVGMIILVGLLVNRNKWQIKEPNQRLFVAVNYFLLFFLGIALLFTFSRAAYLAALVGIMIVLSSSIRCSLKSRMDPRSLDCGFILGFSFLFIVIGSMLFSVVDFRLFNDSRLNQISNQERIGGYVDSFQSIMARPISGWGIGNYYLSLYAREPYFQSYFYQPVHNVFLLVTAEIGILGGLLLLVFLGIIIWGKMTNFRHNSVPLALIFALLMMAMIDHWLWSLHFGIFFFWLVLGIATWEFEEKSLKF</sequence>
<evidence type="ECO:0000313" key="8">
    <source>
        <dbReference type="Proteomes" id="UP000228900"/>
    </source>
</evidence>
<evidence type="ECO:0000256" key="4">
    <source>
        <dbReference type="ARBA" id="ARBA00023136"/>
    </source>
</evidence>
<keyword evidence="2 5" id="KW-0812">Transmembrane</keyword>
<feature type="domain" description="O-antigen ligase-related" evidence="6">
    <location>
        <begin position="244"/>
        <end position="394"/>
    </location>
</feature>
<keyword evidence="3 5" id="KW-1133">Transmembrane helix</keyword>
<dbReference type="AlphaFoldDB" id="A0A2M6WPI6"/>
<comment type="caution">
    <text evidence="7">The sequence shown here is derived from an EMBL/GenBank/DDBJ whole genome shotgun (WGS) entry which is preliminary data.</text>
</comment>
<name>A0A2M6WPI6_9BACT</name>
<gene>
    <name evidence="7" type="ORF">COT98_02545</name>
</gene>
<evidence type="ECO:0000256" key="5">
    <source>
        <dbReference type="SAM" id="Phobius"/>
    </source>
</evidence>